<dbReference type="GO" id="GO:0005783">
    <property type="term" value="C:endoplasmic reticulum"/>
    <property type="evidence" value="ECO:0007669"/>
    <property type="project" value="TreeGrafter"/>
</dbReference>
<dbReference type="GO" id="GO:0016094">
    <property type="term" value="P:polyprenol biosynthetic process"/>
    <property type="evidence" value="ECO:0007669"/>
    <property type="project" value="TreeGrafter"/>
</dbReference>
<dbReference type="InterPro" id="IPR036424">
    <property type="entry name" value="UPP_synth-like_sf"/>
</dbReference>
<protein>
    <recommendedName>
        <fullName evidence="3">Alkyl transferase</fullName>
        <ecNumber evidence="3">2.5.1.-</ecNumber>
    </recommendedName>
</protein>
<proteinExistence type="inferred from homology"/>
<dbReference type="HAMAP" id="MF_01139">
    <property type="entry name" value="ISPT"/>
    <property type="match status" value="1"/>
</dbReference>
<dbReference type="InterPro" id="IPR001441">
    <property type="entry name" value="UPP_synth-like"/>
</dbReference>
<keyword evidence="2 3" id="KW-0808">Transferase</keyword>
<evidence type="ECO:0000256" key="4">
    <source>
        <dbReference type="SAM" id="MobiDB-lite"/>
    </source>
</evidence>
<feature type="region of interest" description="Disordered" evidence="4">
    <location>
        <begin position="214"/>
        <end position="271"/>
    </location>
</feature>
<dbReference type="GO" id="GO:0005811">
    <property type="term" value="C:lipid droplet"/>
    <property type="evidence" value="ECO:0007669"/>
    <property type="project" value="TreeGrafter"/>
</dbReference>
<name>A0A6A6I289_9PLEO</name>
<reference evidence="5" key="1">
    <citation type="journal article" date="2020" name="Stud. Mycol.">
        <title>101 Dothideomycetes genomes: a test case for predicting lifestyles and emergence of pathogens.</title>
        <authorList>
            <person name="Haridas S."/>
            <person name="Albert R."/>
            <person name="Binder M."/>
            <person name="Bloem J."/>
            <person name="Labutti K."/>
            <person name="Salamov A."/>
            <person name="Andreopoulos B."/>
            <person name="Baker S."/>
            <person name="Barry K."/>
            <person name="Bills G."/>
            <person name="Bluhm B."/>
            <person name="Cannon C."/>
            <person name="Castanera R."/>
            <person name="Culley D."/>
            <person name="Daum C."/>
            <person name="Ezra D."/>
            <person name="Gonzalez J."/>
            <person name="Henrissat B."/>
            <person name="Kuo A."/>
            <person name="Liang C."/>
            <person name="Lipzen A."/>
            <person name="Lutzoni F."/>
            <person name="Magnuson J."/>
            <person name="Mondo S."/>
            <person name="Nolan M."/>
            <person name="Ohm R."/>
            <person name="Pangilinan J."/>
            <person name="Park H.-J."/>
            <person name="Ramirez L."/>
            <person name="Alfaro M."/>
            <person name="Sun H."/>
            <person name="Tritt A."/>
            <person name="Yoshinaga Y."/>
            <person name="Zwiers L.-H."/>
            <person name="Turgeon B."/>
            <person name="Goodwin S."/>
            <person name="Spatafora J."/>
            <person name="Crous P."/>
            <person name="Grigoriev I."/>
        </authorList>
    </citation>
    <scope>NUCLEOTIDE SEQUENCE</scope>
    <source>
        <strain evidence="5">CBS 122368</strain>
    </source>
</reference>
<organism evidence="5 6">
    <name type="scientific">Trematosphaeria pertusa</name>
    <dbReference type="NCBI Taxonomy" id="390896"/>
    <lineage>
        <taxon>Eukaryota</taxon>
        <taxon>Fungi</taxon>
        <taxon>Dikarya</taxon>
        <taxon>Ascomycota</taxon>
        <taxon>Pezizomycotina</taxon>
        <taxon>Dothideomycetes</taxon>
        <taxon>Pleosporomycetidae</taxon>
        <taxon>Pleosporales</taxon>
        <taxon>Massarineae</taxon>
        <taxon>Trematosphaeriaceae</taxon>
        <taxon>Trematosphaeria</taxon>
    </lineage>
</organism>
<dbReference type="EMBL" id="ML987204">
    <property type="protein sequence ID" value="KAF2243690.1"/>
    <property type="molecule type" value="Genomic_DNA"/>
</dbReference>
<dbReference type="GO" id="GO:1904423">
    <property type="term" value="C:dehydrodolichyl diphosphate synthase complex"/>
    <property type="evidence" value="ECO:0007669"/>
    <property type="project" value="TreeGrafter"/>
</dbReference>
<comment type="similarity">
    <text evidence="1 3">Belongs to the UPP synthase family.</text>
</comment>
<dbReference type="NCBIfam" id="TIGR00055">
    <property type="entry name" value="uppS"/>
    <property type="match status" value="1"/>
</dbReference>
<dbReference type="GeneID" id="54577516"/>
<dbReference type="OrthoDB" id="4173905at2759"/>
<gene>
    <name evidence="5" type="ORF">BU26DRAFT_436645</name>
</gene>
<dbReference type="Gene3D" id="3.40.1180.10">
    <property type="entry name" value="Decaprenyl diphosphate synthase-like"/>
    <property type="match status" value="1"/>
</dbReference>
<evidence type="ECO:0000256" key="2">
    <source>
        <dbReference type="ARBA" id="ARBA00022679"/>
    </source>
</evidence>
<feature type="compositionally biased region" description="Basic and acidic residues" evidence="4">
    <location>
        <begin position="237"/>
        <end position="246"/>
    </location>
</feature>
<dbReference type="EC" id="2.5.1.-" evidence="3"/>
<evidence type="ECO:0000313" key="5">
    <source>
        <dbReference type="EMBL" id="KAF2243690.1"/>
    </source>
</evidence>
<evidence type="ECO:0000256" key="1">
    <source>
        <dbReference type="ARBA" id="ARBA00005432"/>
    </source>
</evidence>
<sequence length="364" mass="40763">MSLHTSGISRWLAASPPVAWTVRQLRELLIGALRQGPIPQHVAFVMDGNRRFAREHHIETVEGHNMGFEALARILEVCYKTGVKVVTIYAFSIENFKRSKHEVDALMAMAKLKLGQLSEHGALLDRYGASIRILGQRNFVKPDVLEAIDKAVAMTAHNKRAILNVCFPYTSRDEITSAVKSTVEQFSTPIENIQTPSKRTFSASHITQHIRKKMLGEDNGDVSEQPDSRSTSPASSKEGKSAEDNHSSSTSTAINPPEKEESRGPTPAYPDAESITAETLTDHMLTAGAPPLDLLVRTSGVERLSDFMLWQCHENTSIVFLKCLWPEFDLWHFLPVLVEWQWQQKKLQEQLRGRGRSKADGSRI</sequence>
<evidence type="ECO:0000313" key="6">
    <source>
        <dbReference type="Proteomes" id="UP000800094"/>
    </source>
</evidence>
<dbReference type="Pfam" id="PF01255">
    <property type="entry name" value="Prenyltransf"/>
    <property type="match status" value="2"/>
</dbReference>
<dbReference type="PROSITE" id="PS01066">
    <property type="entry name" value="UPP_SYNTHASE"/>
    <property type="match status" value="1"/>
</dbReference>
<keyword evidence="6" id="KW-1185">Reference proteome</keyword>
<dbReference type="CDD" id="cd00475">
    <property type="entry name" value="Cis_IPPS"/>
    <property type="match status" value="1"/>
</dbReference>
<accession>A0A6A6I289</accession>
<dbReference type="Proteomes" id="UP000800094">
    <property type="component" value="Unassembled WGS sequence"/>
</dbReference>
<dbReference type="PANTHER" id="PTHR10291">
    <property type="entry name" value="DEHYDRODOLICHYL DIPHOSPHATE SYNTHASE FAMILY MEMBER"/>
    <property type="match status" value="1"/>
</dbReference>
<evidence type="ECO:0000256" key="3">
    <source>
        <dbReference type="RuleBase" id="RU363018"/>
    </source>
</evidence>
<dbReference type="PANTHER" id="PTHR10291:SF43">
    <property type="entry name" value="DEHYDRODOLICHYL DIPHOSPHATE SYNTHASE COMPLEX SUBUNIT DHDDS"/>
    <property type="match status" value="1"/>
</dbReference>
<dbReference type="GO" id="GO:0045547">
    <property type="term" value="F:ditrans,polycis-polyprenyl diphosphate synthase [(2E,6E)-farnesyl diphosphate specific] activity"/>
    <property type="evidence" value="ECO:0007669"/>
    <property type="project" value="TreeGrafter"/>
</dbReference>
<dbReference type="SUPFAM" id="SSF64005">
    <property type="entry name" value="Undecaprenyl diphosphate synthase"/>
    <property type="match status" value="2"/>
</dbReference>
<dbReference type="InterPro" id="IPR018520">
    <property type="entry name" value="UPP_synth-like_CS"/>
</dbReference>
<dbReference type="GO" id="GO:0016020">
    <property type="term" value="C:membrane"/>
    <property type="evidence" value="ECO:0007669"/>
    <property type="project" value="TreeGrafter"/>
</dbReference>
<dbReference type="AlphaFoldDB" id="A0A6A6I289"/>
<dbReference type="RefSeq" id="XP_033678694.1">
    <property type="nucleotide sequence ID" value="XM_033824186.1"/>
</dbReference>